<dbReference type="Gene3D" id="3.90.1150.10">
    <property type="entry name" value="Aspartate Aminotransferase, domain 1"/>
    <property type="match status" value="1"/>
</dbReference>
<dbReference type="SUPFAM" id="SSF53383">
    <property type="entry name" value="PLP-dependent transferases"/>
    <property type="match status" value="1"/>
</dbReference>
<dbReference type="GO" id="GO:0008710">
    <property type="term" value="F:8-amino-7-oxononanoate synthase activity"/>
    <property type="evidence" value="ECO:0007669"/>
    <property type="project" value="UniProtKB-EC"/>
</dbReference>
<evidence type="ECO:0000313" key="5">
    <source>
        <dbReference type="EMBL" id="STX79600.1"/>
    </source>
</evidence>
<dbReference type="PANTHER" id="PTHR13693:SF100">
    <property type="entry name" value="8-AMINO-7-OXONONANOATE SYNTHASE"/>
    <property type="match status" value="1"/>
</dbReference>
<evidence type="ECO:0000259" key="4">
    <source>
        <dbReference type="Pfam" id="PF00155"/>
    </source>
</evidence>
<evidence type="ECO:0000313" key="6">
    <source>
        <dbReference type="Proteomes" id="UP000254631"/>
    </source>
</evidence>
<evidence type="ECO:0000256" key="3">
    <source>
        <dbReference type="ARBA" id="ARBA00022898"/>
    </source>
</evidence>
<dbReference type="AlphaFoldDB" id="A0A378K5J5"/>
<dbReference type="PANTHER" id="PTHR13693">
    <property type="entry name" value="CLASS II AMINOTRANSFERASE/8-AMINO-7-OXONONANOATE SYNTHASE"/>
    <property type="match status" value="1"/>
</dbReference>
<keyword evidence="5" id="KW-0012">Acyltransferase</keyword>
<dbReference type="InterPro" id="IPR015421">
    <property type="entry name" value="PyrdxlP-dep_Trfase_major"/>
</dbReference>
<dbReference type="EMBL" id="UGOL01000001">
    <property type="protein sequence ID" value="STX79600.1"/>
    <property type="molecule type" value="Genomic_DNA"/>
</dbReference>
<dbReference type="InterPro" id="IPR015422">
    <property type="entry name" value="PyrdxlP-dep_Trfase_small"/>
</dbReference>
<feature type="domain" description="Aminotransferase class I/classII large" evidence="4">
    <location>
        <begin position="32"/>
        <end position="369"/>
    </location>
</feature>
<sequence length="381" mass="42042">MTLNIKINEYTAQLQEQGLLRTRQILETDKIDYIRFDSNDYLSLIEDRRIAEAYQKGYELYPCGSGASMVLSGYHSSHQTLERAFAEMLGVDDCLLFSSGYCANLAITALLGRLGTHCFIDKSVHASIYDGLALSRVTYSRYIHNDMNALSALLKSHLGDSVLITEGIFSMSGQIAPLSTISTLCKENGSELFVDEAHAFGVIGPQGMGSVPSHGLTQNEVPLRVIPFGKAFVSQGAVVGGQKDWINALLQTARSFVYSTAISPALCYGLLKTLEIITAADSRRAKLNQLVAQFKELIKSSPLNWLDSDTPIQQLRLGCPHKALHYASELKKDGIYCSAIRSPTVNSASSGLRIIINYKHTIEQIIELFNKLHLIHEYSSR</sequence>
<protein>
    <submittedName>
        <fullName evidence="5">8-amino-7-oxononanoate synthase</fullName>
        <ecNumber evidence="5">2.3.1.47</ecNumber>
    </submittedName>
</protein>
<comment type="cofactor">
    <cofactor evidence="1">
        <name>pyridoxal 5'-phosphate</name>
        <dbReference type="ChEBI" id="CHEBI:597326"/>
    </cofactor>
</comment>
<dbReference type="InterPro" id="IPR004839">
    <property type="entry name" value="Aminotransferase_I/II_large"/>
</dbReference>
<evidence type="ECO:0000256" key="2">
    <source>
        <dbReference type="ARBA" id="ARBA00022679"/>
    </source>
</evidence>
<dbReference type="Pfam" id="PF00155">
    <property type="entry name" value="Aminotran_1_2"/>
    <property type="match status" value="1"/>
</dbReference>
<dbReference type="GO" id="GO:0030170">
    <property type="term" value="F:pyridoxal phosphate binding"/>
    <property type="evidence" value="ECO:0007669"/>
    <property type="project" value="InterPro"/>
</dbReference>
<evidence type="ECO:0000256" key="1">
    <source>
        <dbReference type="ARBA" id="ARBA00001933"/>
    </source>
</evidence>
<dbReference type="InterPro" id="IPR015424">
    <property type="entry name" value="PyrdxlP-dep_Trfase"/>
</dbReference>
<reference evidence="5 6" key="1">
    <citation type="submission" date="2018-06" db="EMBL/GenBank/DDBJ databases">
        <authorList>
            <consortium name="Pathogen Informatics"/>
            <person name="Doyle S."/>
        </authorList>
    </citation>
    <scope>NUCLEOTIDE SEQUENCE [LARGE SCALE GENOMIC DNA]</scope>
    <source>
        <strain evidence="5 6">NCTC12000</strain>
    </source>
</reference>
<proteinExistence type="predicted"/>
<organism evidence="5 6">
    <name type="scientific">Legionella pneumophila</name>
    <dbReference type="NCBI Taxonomy" id="446"/>
    <lineage>
        <taxon>Bacteria</taxon>
        <taxon>Pseudomonadati</taxon>
        <taxon>Pseudomonadota</taxon>
        <taxon>Gammaproteobacteria</taxon>
        <taxon>Legionellales</taxon>
        <taxon>Legionellaceae</taxon>
        <taxon>Legionella</taxon>
    </lineage>
</organism>
<dbReference type="Gene3D" id="3.40.640.10">
    <property type="entry name" value="Type I PLP-dependent aspartate aminotransferase-like (Major domain)"/>
    <property type="match status" value="1"/>
</dbReference>
<dbReference type="RefSeq" id="WP_027219472.1">
    <property type="nucleotide sequence ID" value="NZ_CAXYJC010000001.1"/>
</dbReference>
<dbReference type="Proteomes" id="UP000254631">
    <property type="component" value="Unassembled WGS sequence"/>
</dbReference>
<accession>A0A378K5J5</accession>
<dbReference type="EC" id="2.3.1.47" evidence="5"/>
<keyword evidence="2 5" id="KW-0808">Transferase</keyword>
<dbReference type="InterPro" id="IPR050087">
    <property type="entry name" value="AON_synthase_class-II"/>
</dbReference>
<keyword evidence="3" id="KW-0663">Pyridoxal phosphate</keyword>
<dbReference type="GO" id="GO:0009102">
    <property type="term" value="P:biotin biosynthetic process"/>
    <property type="evidence" value="ECO:0007669"/>
    <property type="project" value="TreeGrafter"/>
</dbReference>
<gene>
    <name evidence="5" type="primary">bioF</name>
    <name evidence="5" type="ORF">NCTC12000_01592</name>
</gene>
<name>A0A378K5J5_LEGPN</name>